<evidence type="ECO:0000256" key="9">
    <source>
        <dbReference type="ARBA" id="ARBA00022777"/>
    </source>
</evidence>
<dbReference type="EMBL" id="JACBZN010000001">
    <property type="protein sequence ID" value="NYI38253.1"/>
    <property type="molecule type" value="Genomic_DNA"/>
</dbReference>
<feature type="binding site" evidence="12">
    <location>
        <position position="154"/>
    </location>
    <ligand>
        <name>substrate</name>
    </ligand>
</feature>
<name>A0A8I0KJ90_9ACTN</name>
<evidence type="ECO:0000256" key="4">
    <source>
        <dbReference type="ARBA" id="ARBA00011245"/>
    </source>
</evidence>
<dbReference type="GO" id="GO:0043531">
    <property type="term" value="F:ADP binding"/>
    <property type="evidence" value="ECO:0007669"/>
    <property type="project" value="TreeGrafter"/>
</dbReference>
<dbReference type="GO" id="GO:0004618">
    <property type="term" value="F:phosphoglycerate kinase activity"/>
    <property type="evidence" value="ECO:0007669"/>
    <property type="project" value="UniProtKB-UniRule"/>
</dbReference>
<feature type="binding site" evidence="12 14">
    <location>
        <begin position="352"/>
        <end position="355"/>
    </location>
    <ligand>
        <name>ATP</name>
        <dbReference type="ChEBI" id="CHEBI:30616"/>
    </ligand>
</feature>
<protein>
    <recommendedName>
        <fullName evidence="6 12">Phosphoglycerate kinase</fullName>
        <ecNumber evidence="5 12">2.7.2.3</ecNumber>
    </recommendedName>
</protein>
<evidence type="ECO:0000256" key="2">
    <source>
        <dbReference type="ARBA" id="ARBA00004838"/>
    </source>
</evidence>
<evidence type="ECO:0000256" key="13">
    <source>
        <dbReference type="PIRSR" id="PIRSR000724-1"/>
    </source>
</evidence>
<feature type="binding site" evidence="13">
    <location>
        <position position="154"/>
    </location>
    <ligand>
        <name>(2R)-3-phosphoglycerate</name>
        <dbReference type="ChEBI" id="CHEBI:58272"/>
    </ligand>
</feature>
<organism evidence="16 19">
    <name type="scientific">Aeromicrobium tamlense</name>
    <dbReference type="NCBI Taxonomy" id="375541"/>
    <lineage>
        <taxon>Bacteria</taxon>
        <taxon>Bacillati</taxon>
        <taxon>Actinomycetota</taxon>
        <taxon>Actinomycetes</taxon>
        <taxon>Propionibacteriales</taxon>
        <taxon>Nocardioidaceae</taxon>
        <taxon>Aeromicrobium</taxon>
    </lineage>
</organism>
<sequence>MKTIDDLGDLKGKRVLVRSDLNVPLDGATITDDGRVRASVPTIQRLLDQGARVLVAAHLGRPKGEPDPQYSLAPVAARLSELLGQTVRFASDTVGVDAQRTAQELKNGEVALLENVRFNAGETSKDDAERGEFADQLASLADVFVSDGFGVVHRKQASVYDVAERLPSAVGGLVQAEVEVLQRLTESPERPYAVVLGGSKVSDKLGVIDHLLTKADTLVIGGGMVFTFLAAQGHGVGSSLLEQDQIEVAKGYLERAQELGVSIVLPTDVVVAPEFKADAPATTVTVDAIPDDQMGLDIGPESAEAFAEVVRGARTVFWNGPMGVFEMAAFAAGTRTVAQALTEVDGLSVVGGGDSAAAVRQLGFSDDQFGHISTGGGASLEYLEGKTLPGLAVLEENA</sequence>
<proteinExistence type="inferred from homology"/>
<feature type="binding site" evidence="12 14">
    <location>
        <position position="326"/>
    </location>
    <ligand>
        <name>ATP</name>
        <dbReference type="ChEBI" id="CHEBI:30616"/>
    </ligand>
</feature>
<feature type="binding site" evidence="12">
    <location>
        <position position="295"/>
    </location>
    <ligand>
        <name>ATP</name>
        <dbReference type="ChEBI" id="CHEBI:30616"/>
    </ligand>
</feature>
<dbReference type="EC" id="2.7.2.3" evidence="5 12"/>
<feature type="binding site" evidence="13">
    <location>
        <position position="117"/>
    </location>
    <ligand>
        <name>(2R)-3-phosphoglycerate</name>
        <dbReference type="ChEBI" id="CHEBI:58272"/>
    </ligand>
</feature>
<evidence type="ECO:0000256" key="6">
    <source>
        <dbReference type="ARBA" id="ARBA00016471"/>
    </source>
</evidence>
<accession>A0A8I0KJ90</accession>
<reference evidence="17 18" key="1">
    <citation type="submission" date="2020-07" db="EMBL/GenBank/DDBJ databases">
        <title>Sequencing the genomes of 1000 actinobacteria strains.</title>
        <authorList>
            <person name="Klenk H.-P."/>
        </authorList>
    </citation>
    <scope>NUCLEOTIDE SEQUENCE [LARGE SCALE GENOMIC DNA]</scope>
    <source>
        <strain evidence="17 18">DSM 19087</strain>
    </source>
</reference>
<dbReference type="InterPro" id="IPR001576">
    <property type="entry name" value="Phosphoglycerate_kinase"/>
</dbReference>
<evidence type="ECO:0000256" key="10">
    <source>
        <dbReference type="ARBA" id="ARBA00022840"/>
    </source>
</evidence>
<keyword evidence="8 12" id="KW-0547">Nucleotide-binding</keyword>
<dbReference type="FunFam" id="3.40.50.1260:FF:000003">
    <property type="entry name" value="Phosphoglycerate kinase"/>
    <property type="match status" value="1"/>
</dbReference>
<dbReference type="AlphaFoldDB" id="A0A8I0KJ90"/>
<dbReference type="FunFam" id="3.40.50.1260:FF:000006">
    <property type="entry name" value="Phosphoglycerate kinase"/>
    <property type="match status" value="1"/>
</dbReference>
<gene>
    <name evidence="12" type="primary">pgk</name>
    <name evidence="17" type="ORF">BJ975_001628</name>
    <name evidence="16" type="ORF">IDH50_11520</name>
</gene>
<evidence type="ECO:0000256" key="1">
    <source>
        <dbReference type="ARBA" id="ARBA00000642"/>
    </source>
</evidence>
<comment type="subcellular location">
    <subcellularLocation>
        <location evidence="12">Cytoplasm</location>
    </subcellularLocation>
</comment>
<feature type="binding site" evidence="12">
    <location>
        <position position="35"/>
    </location>
    <ligand>
        <name>substrate</name>
    </ligand>
</feature>
<keyword evidence="12" id="KW-0963">Cytoplasm</keyword>
<evidence type="ECO:0000313" key="17">
    <source>
        <dbReference type="EMBL" id="NYI38253.1"/>
    </source>
</evidence>
<dbReference type="HAMAP" id="MF_00145">
    <property type="entry name" value="Phosphoglyc_kinase"/>
    <property type="match status" value="1"/>
</dbReference>
<evidence type="ECO:0000313" key="19">
    <source>
        <dbReference type="Proteomes" id="UP000659061"/>
    </source>
</evidence>
<comment type="subunit">
    <text evidence="4 12">Monomer.</text>
</comment>
<evidence type="ECO:0000313" key="16">
    <source>
        <dbReference type="EMBL" id="MBD1270862.1"/>
    </source>
</evidence>
<dbReference type="InterPro" id="IPR015911">
    <property type="entry name" value="Phosphoglycerate_kinase_CS"/>
</dbReference>
<evidence type="ECO:0000256" key="12">
    <source>
        <dbReference type="HAMAP-Rule" id="MF_00145"/>
    </source>
</evidence>
<evidence type="ECO:0000256" key="15">
    <source>
        <dbReference type="RuleBase" id="RU000532"/>
    </source>
</evidence>
<dbReference type="UniPathway" id="UPA00109">
    <property type="reaction ID" value="UER00185"/>
</dbReference>
<feature type="binding site" evidence="13">
    <location>
        <position position="35"/>
    </location>
    <ligand>
        <name>(2R)-3-phosphoglycerate</name>
        <dbReference type="ChEBI" id="CHEBI:58272"/>
    </ligand>
</feature>
<comment type="pathway">
    <text evidence="2 12">Carbohydrate degradation; glycolysis; pyruvate from D-glyceraldehyde 3-phosphate: step 2/5.</text>
</comment>
<comment type="catalytic activity">
    <reaction evidence="1 12 15">
        <text>(2R)-3-phosphoglycerate + ATP = (2R)-3-phospho-glyceroyl phosphate + ADP</text>
        <dbReference type="Rhea" id="RHEA:14801"/>
        <dbReference type="ChEBI" id="CHEBI:30616"/>
        <dbReference type="ChEBI" id="CHEBI:57604"/>
        <dbReference type="ChEBI" id="CHEBI:58272"/>
        <dbReference type="ChEBI" id="CHEBI:456216"/>
        <dbReference type="EC" id="2.7.2.3"/>
    </reaction>
</comment>
<feature type="binding site" evidence="12 13">
    <location>
        <begin position="58"/>
        <end position="61"/>
    </location>
    <ligand>
        <name>substrate</name>
    </ligand>
</feature>
<keyword evidence="18" id="KW-1185">Reference proteome</keyword>
<dbReference type="PANTHER" id="PTHR11406:SF23">
    <property type="entry name" value="PHOSPHOGLYCERATE KINASE 1, CHLOROPLASTIC-RELATED"/>
    <property type="match status" value="1"/>
</dbReference>
<dbReference type="PANTHER" id="PTHR11406">
    <property type="entry name" value="PHOSPHOGLYCERATE KINASE"/>
    <property type="match status" value="1"/>
</dbReference>
<dbReference type="CDD" id="cd00318">
    <property type="entry name" value="Phosphoglycerate_kinase"/>
    <property type="match status" value="1"/>
</dbReference>
<dbReference type="Proteomes" id="UP000659061">
    <property type="component" value="Unassembled WGS sequence"/>
</dbReference>
<keyword evidence="11 12" id="KW-0324">Glycolysis</keyword>
<evidence type="ECO:0000256" key="7">
    <source>
        <dbReference type="ARBA" id="ARBA00022679"/>
    </source>
</evidence>
<evidence type="ECO:0000256" key="3">
    <source>
        <dbReference type="ARBA" id="ARBA00008982"/>
    </source>
</evidence>
<dbReference type="GO" id="GO:0005524">
    <property type="term" value="F:ATP binding"/>
    <property type="evidence" value="ECO:0007669"/>
    <property type="project" value="UniProtKB-KW"/>
</dbReference>
<dbReference type="EMBL" id="JACWMT010000002">
    <property type="protein sequence ID" value="MBD1270862.1"/>
    <property type="molecule type" value="Genomic_DNA"/>
</dbReference>
<reference evidence="16" key="2">
    <citation type="submission" date="2020-09" db="EMBL/GenBank/DDBJ databases">
        <title>Novel species in genus Aeromicrobium.</title>
        <authorList>
            <person name="Zhang G."/>
        </authorList>
    </citation>
    <scope>NUCLEOTIDE SEQUENCE</scope>
    <source>
        <strain evidence="16">SSW1-57</strain>
    </source>
</reference>
<feature type="binding site" evidence="12">
    <location>
        <position position="117"/>
    </location>
    <ligand>
        <name>substrate</name>
    </ligand>
</feature>
<comment type="caution">
    <text evidence="16">The sequence shown here is derived from an EMBL/GenBank/DDBJ whole genome shotgun (WGS) entry which is preliminary data.</text>
</comment>
<dbReference type="PRINTS" id="PR00477">
    <property type="entry name" value="PHGLYCKINASE"/>
</dbReference>
<keyword evidence="10 12" id="KW-0067">ATP-binding</keyword>
<dbReference type="Gene3D" id="3.40.50.1260">
    <property type="entry name" value="Phosphoglycerate kinase, N-terminal domain"/>
    <property type="match status" value="2"/>
</dbReference>
<dbReference type="GO" id="GO:0006096">
    <property type="term" value="P:glycolytic process"/>
    <property type="evidence" value="ECO:0007669"/>
    <property type="project" value="UniProtKB-UniRule"/>
</dbReference>
<evidence type="ECO:0000256" key="11">
    <source>
        <dbReference type="ARBA" id="ARBA00023152"/>
    </source>
</evidence>
<keyword evidence="7 12" id="KW-0808">Transferase</keyword>
<evidence type="ECO:0000256" key="8">
    <source>
        <dbReference type="ARBA" id="ARBA00022741"/>
    </source>
</evidence>
<dbReference type="RefSeq" id="WP_179424784.1">
    <property type="nucleotide sequence ID" value="NZ_BAAAMP010000001.1"/>
</dbReference>
<comment type="similarity">
    <text evidence="3 12 15">Belongs to the phosphoglycerate kinase family.</text>
</comment>
<keyword evidence="9 12" id="KW-0418">Kinase</keyword>
<evidence type="ECO:0000256" key="5">
    <source>
        <dbReference type="ARBA" id="ARBA00013061"/>
    </source>
</evidence>
<dbReference type="SUPFAM" id="SSF53748">
    <property type="entry name" value="Phosphoglycerate kinase"/>
    <property type="match status" value="1"/>
</dbReference>
<feature type="binding site" evidence="12 13">
    <location>
        <begin position="20"/>
        <end position="22"/>
    </location>
    <ligand>
        <name>substrate</name>
    </ligand>
</feature>
<dbReference type="PIRSF" id="PIRSF000724">
    <property type="entry name" value="Pgk"/>
    <property type="match status" value="1"/>
</dbReference>
<dbReference type="GO" id="GO:0006094">
    <property type="term" value="P:gluconeogenesis"/>
    <property type="evidence" value="ECO:0007669"/>
    <property type="project" value="TreeGrafter"/>
</dbReference>
<dbReference type="InterPro" id="IPR015824">
    <property type="entry name" value="Phosphoglycerate_kinase_N"/>
</dbReference>
<feature type="binding site" evidence="12 14">
    <location>
        <position position="204"/>
    </location>
    <ligand>
        <name>ATP</name>
        <dbReference type="ChEBI" id="CHEBI:30616"/>
    </ligand>
</feature>
<dbReference type="InterPro" id="IPR036043">
    <property type="entry name" value="Phosphoglycerate_kinase_sf"/>
</dbReference>
<evidence type="ECO:0000313" key="18">
    <source>
        <dbReference type="Proteomes" id="UP000587211"/>
    </source>
</evidence>
<dbReference type="Pfam" id="PF00162">
    <property type="entry name" value="PGK"/>
    <property type="match status" value="1"/>
</dbReference>
<dbReference type="PROSITE" id="PS00111">
    <property type="entry name" value="PGLYCERATE_KINASE"/>
    <property type="match status" value="1"/>
</dbReference>
<dbReference type="Proteomes" id="UP000587211">
    <property type="component" value="Unassembled WGS sequence"/>
</dbReference>
<evidence type="ECO:0000256" key="14">
    <source>
        <dbReference type="PIRSR" id="PIRSR000724-2"/>
    </source>
</evidence>
<dbReference type="GO" id="GO:0005829">
    <property type="term" value="C:cytosol"/>
    <property type="evidence" value="ECO:0007669"/>
    <property type="project" value="TreeGrafter"/>
</dbReference>